<dbReference type="SUPFAM" id="SSF48452">
    <property type="entry name" value="TPR-like"/>
    <property type="match status" value="1"/>
</dbReference>
<organism evidence="2 3">
    <name type="scientific">Friedmanniomyces endolithicus</name>
    <dbReference type="NCBI Taxonomy" id="329885"/>
    <lineage>
        <taxon>Eukaryota</taxon>
        <taxon>Fungi</taxon>
        <taxon>Dikarya</taxon>
        <taxon>Ascomycota</taxon>
        <taxon>Pezizomycotina</taxon>
        <taxon>Dothideomycetes</taxon>
        <taxon>Dothideomycetidae</taxon>
        <taxon>Mycosphaerellales</taxon>
        <taxon>Teratosphaeriaceae</taxon>
        <taxon>Friedmanniomyces</taxon>
    </lineage>
</organism>
<dbReference type="SUPFAM" id="SSF81901">
    <property type="entry name" value="HCP-like"/>
    <property type="match status" value="1"/>
</dbReference>
<gene>
    <name evidence="2" type="ORF">B0A54_16113</name>
</gene>
<dbReference type="Gene3D" id="1.25.40.10">
    <property type="entry name" value="Tetratricopeptide repeat domain"/>
    <property type="match status" value="2"/>
</dbReference>
<evidence type="ECO:0000313" key="2">
    <source>
        <dbReference type="EMBL" id="TKA28314.1"/>
    </source>
</evidence>
<protein>
    <recommendedName>
        <fullName evidence="1">CHAT domain-containing protein</fullName>
    </recommendedName>
</protein>
<dbReference type="InterPro" id="IPR024983">
    <property type="entry name" value="CHAT_dom"/>
</dbReference>
<dbReference type="STRING" id="329885.A0A4U0U0U9"/>
<dbReference type="OrthoDB" id="9991317at2759"/>
<dbReference type="PANTHER" id="PTHR10098:SF108">
    <property type="entry name" value="TETRATRICOPEPTIDE REPEAT PROTEIN 28"/>
    <property type="match status" value="1"/>
</dbReference>
<dbReference type="AlphaFoldDB" id="A0A4U0U0U9"/>
<dbReference type="Pfam" id="PF12770">
    <property type="entry name" value="CHAT"/>
    <property type="match status" value="1"/>
</dbReference>
<reference evidence="2 3" key="1">
    <citation type="submission" date="2017-03" db="EMBL/GenBank/DDBJ databases">
        <title>Genomes of endolithic fungi from Antarctica.</title>
        <authorList>
            <person name="Coleine C."/>
            <person name="Masonjones S."/>
            <person name="Stajich J.E."/>
        </authorList>
    </citation>
    <scope>NUCLEOTIDE SEQUENCE [LARGE SCALE GENOMIC DNA]</scope>
    <source>
        <strain evidence="2 3">CCFEE 5311</strain>
    </source>
</reference>
<proteinExistence type="predicted"/>
<comment type="caution">
    <text evidence="2">The sequence shown here is derived from an EMBL/GenBank/DDBJ whole genome shotgun (WGS) entry which is preliminary data.</text>
</comment>
<sequence>MATPCPDDDDEQRALALNEKAKALWRTFCEDGTSQPLDEAIAALEEGILISQSDTIARAKCLINIGVFLSDRARLRGSAQDLRASIDFLRQASQVAPPQFMSTALLNLGNSLQEQFNFDRNQQHALDEAIEVYEEALAGSPTDSDRPKLQNGISAASLSRFSILDDTADLERASCFGQLAIDSDASHPYRSTFLDTLSCALSSLFRLQGDERKLDQAIEYGEEAVGLAESQGSPNLPLFYTNFAESLLTRSSLCGHGSDLDVAIELLETALPLFPEDQIHAGYCTLHYARALQHRFERDGGESDITLCVDLLGDLLLRTPPDRRLFAEFQRTLVISFILRTHVTGSMNDLDQAVNMLKSEAGRIAGQQAAAMSVYQNLGVALLTRFEMRGSYSDLADARLAYQTALDQEVEGSLDYTLPLIGLANVALRSFQETDAGEELDDAIRLYERALSQSVAWENLRCARLASLGYALQLRYGRNEVPADFDRCIEVCREALTLSEGLANQPNMFHCLGQLGNAYLQKYQTDISDKQDVTGLRTAILYLEAAVEKAARHPPAQAMFLNNLGLAHQVLYAQSHDRDDRDLGIAAFRTAMNLDAGSPLLRMTAAYRGLVLVGKVDMVTAADFVDRVVEIMPRLSPRTLRRADQQHMISLFSSIGSYGAAVMLENGRPPVDAVKALEATRGVMNRMLMETRTDVDALRQAGFPDLAERFNMLRDQLGSAAALPLASDPRQTLNWESEAHVVAARDFDAVVGEIQALPGFENFMQPLAENEMVSLADQASIVMINVSILRSDALIIDSTGVRNHVLPRLRLPDLVEKANALTDALHCDNSSERRNTIECIRDIQHWLWEAVVQDVHAHLSHGKQGPIRVCWIPVGPMALLPIHAAADPKSDANALDLIVSSYGTTLKELSYAHGKQPPNLNSAAALVSYMAQTPNQPDLKYAADEAKAVGAILQRLVTTTVLPAPAKNDILTHIKNSSIVHFSCHGFADAQDPSASRILLRDWETDPLTVADIAALHLRGAQFAYLSACHAAVGRAADLLDEGIHLAGAFQIAGFPRVVGTLWQVDDERAMQVAERVYHSLVSEEGQISFDKLADALNAAAKKLRMDTRTIEVGGMTVEVDEDDPFVWAPMIYMGL</sequence>
<name>A0A4U0U0U9_9PEZI</name>
<evidence type="ECO:0000259" key="1">
    <source>
        <dbReference type="Pfam" id="PF12770"/>
    </source>
</evidence>
<feature type="domain" description="CHAT" evidence="1">
    <location>
        <begin position="845"/>
        <end position="1135"/>
    </location>
</feature>
<dbReference type="EMBL" id="NAJP01000118">
    <property type="protein sequence ID" value="TKA28314.1"/>
    <property type="molecule type" value="Genomic_DNA"/>
</dbReference>
<dbReference type="Proteomes" id="UP000310066">
    <property type="component" value="Unassembled WGS sequence"/>
</dbReference>
<accession>A0A4U0U0U9</accession>
<evidence type="ECO:0000313" key="3">
    <source>
        <dbReference type="Proteomes" id="UP000310066"/>
    </source>
</evidence>
<dbReference type="InterPro" id="IPR011990">
    <property type="entry name" value="TPR-like_helical_dom_sf"/>
</dbReference>
<dbReference type="PANTHER" id="PTHR10098">
    <property type="entry name" value="RAPSYN-RELATED"/>
    <property type="match status" value="1"/>
</dbReference>